<accession>A0A2U0S9M1</accession>
<evidence type="ECO:0000313" key="3">
    <source>
        <dbReference type="Proteomes" id="UP000245890"/>
    </source>
</evidence>
<dbReference type="InterPro" id="IPR024572">
    <property type="entry name" value="RcnB"/>
</dbReference>
<keyword evidence="3" id="KW-1185">Reference proteome</keyword>
<protein>
    <recommendedName>
        <fullName evidence="4">Nickel/cobalt transporter regulator</fullName>
    </recommendedName>
</protein>
<organism evidence="2 3">
    <name type="scientific">Sphingomonas pokkalii</name>
    <dbReference type="NCBI Taxonomy" id="2175090"/>
    <lineage>
        <taxon>Bacteria</taxon>
        <taxon>Pseudomonadati</taxon>
        <taxon>Pseudomonadota</taxon>
        <taxon>Alphaproteobacteria</taxon>
        <taxon>Sphingomonadales</taxon>
        <taxon>Sphingomonadaceae</taxon>
        <taxon>Sphingomonas</taxon>
    </lineage>
</organism>
<dbReference type="Proteomes" id="UP000245890">
    <property type="component" value="Unassembled WGS sequence"/>
</dbReference>
<dbReference type="OrthoDB" id="7205329at2"/>
<feature type="signal peptide" evidence="1">
    <location>
        <begin position="1"/>
        <end position="26"/>
    </location>
</feature>
<dbReference type="Gene3D" id="3.10.450.160">
    <property type="entry name" value="inner membrane protein cigr"/>
    <property type="match status" value="1"/>
</dbReference>
<proteinExistence type="predicted"/>
<dbReference type="AlphaFoldDB" id="A0A2U0S9M1"/>
<name>A0A2U0S9M1_9SPHN</name>
<dbReference type="Pfam" id="PF11776">
    <property type="entry name" value="RcnB"/>
    <property type="match status" value="1"/>
</dbReference>
<evidence type="ECO:0008006" key="4">
    <source>
        <dbReference type="Google" id="ProtNLM"/>
    </source>
</evidence>
<keyword evidence="1" id="KW-0732">Signal</keyword>
<feature type="chain" id="PRO_5015538571" description="Nickel/cobalt transporter regulator" evidence="1">
    <location>
        <begin position="27"/>
        <end position="173"/>
    </location>
</feature>
<comment type="caution">
    <text evidence="2">The sequence shown here is derived from an EMBL/GenBank/DDBJ whole genome shotgun (WGS) entry which is preliminary data.</text>
</comment>
<evidence type="ECO:0000313" key="2">
    <source>
        <dbReference type="EMBL" id="PVX27971.1"/>
    </source>
</evidence>
<evidence type="ECO:0000256" key="1">
    <source>
        <dbReference type="SAM" id="SignalP"/>
    </source>
</evidence>
<dbReference type="EMBL" id="QENQ01000001">
    <property type="protein sequence ID" value="PVX27971.1"/>
    <property type="molecule type" value="Genomic_DNA"/>
</dbReference>
<reference evidence="2 3" key="1">
    <citation type="submission" date="2018-05" db="EMBL/GenBank/DDBJ databases">
        <title>Description of Sphingomonas pokkalii sp nov, isolated from the rhizosphere of saline tolerant pokkali rice and its draft genome analysis.</title>
        <authorList>
            <person name="Menon R."/>
            <person name="Kumari S."/>
            <person name="Rameshkumar N."/>
        </authorList>
    </citation>
    <scope>NUCLEOTIDE SEQUENCE [LARGE SCALE GENOMIC DNA]</scope>
    <source>
        <strain evidence="2 3">L3B27</strain>
    </source>
</reference>
<sequence length="173" mass="20597">MRKLVTAALLAAVAMPAMLLPIGASAQSRAELRGDVHDIRKAERDLIRAERTGDPRRIHEERRDLREAHREYREDLRDRERRWAENDWRAWRERHGDLYARGSWRAPFGYSRFQPGARIGPVYYGPRYVIADPWRYHLPPAGMHRVWVRHYGDMLLVEPRYGRVIRVLPGFYR</sequence>
<gene>
    <name evidence="2" type="ORF">DD559_00245</name>
</gene>
<dbReference type="RefSeq" id="WP_116467427.1">
    <property type="nucleotide sequence ID" value="NZ_QENQ01000001.1"/>
</dbReference>